<dbReference type="EMBL" id="VXIV02003545">
    <property type="protein sequence ID" value="KAF6016398.1"/>
    <property type="molecule type" value="Genomic_DNA"/>
</dbReference>
<evidence type="ECO:0000313" key="2">
    <source>
        <dbReference type="Proteomes" id="UP000593567"/>
    </source>
</evidence>
<keyword evidence="2" id="KW-1185">Reference proteome</keyword>
<protein>
    <submittedName>
        <fullName evidence="1">Uncharacterized protein</fullName>
    </submittedName>
</protein>
<accession>A0A7J7IT66</accession>
<gene>
    <name evidence="1" type="ORF">EB796_025282</name>
</gene>
<sequence>MHSTKLLMLKLVQRAATKQRLSHAFFKQIESSRRSCICNGRHISSTSAKFDVSRKTNRTKYRNVNIYKSMSVRELAVALETDVDYIYEYLLYVDVPQKVEDEQSLLSFEVIREVCIKAGVRGVLIARPSIDKLVQETCRG</sequence>
<comment type="caution">
    <text evidence="1">The sequence shown here is derived from an EMBL/GenBank/DDBJ whole genome shotgun (WGS) entry which is preliminary data.</text>
</comment>
<reference evidence="1" key="1">
    <citation type="submission" date="2020-06" db="EMBL/GenBank/DDBJ databases">
        <title>Draft genome of Bugula neritina, a colonial animal packing powerful symbionts and potential medicines.</title>
        <authorList>
            <person name="Rayko M."/>
        </authorList>
    </citation>
    <scope>NUCLEOTIDE SEQUENCE [LARGE SCALE GENOMIC DNA]</scope>
    <source>
        <strain evidence="1">Kwan_BN1</strain>
    </source>
</reference>
<proteinExistence type="predicted"/>
<organism evidence="1 2">
    <name type="scientific">Bugula neritina</name>
    <name type="common">Brown bryozoan</name>
    <name type="synonym">Sertularia neritina</name>
    <dbReference type="NCBI Taxonomy" id="10212"/>
    <lineage>
        <taxon>Eukaryota</taxon>
        <taxon>Metazoa</taxon>
        <taxon>Spiralia</taxon>
        <taxon>Lophotrochozoa</taxon>
        <taxon>Bryozoa</taxon>
        <taxon>Gymnolaemata</taxon>
        <taxon>Cheilostomatida</taxon>
        <taxon>Flustrina</taxon>
        <taxon>Buguloidea</taxon>
        <taxon>Bugulidae</taxon>
        <taxon>Bugula</taxon>
    </lineage>
</organism>
<dbReference type="AlphaFoldDB" id="A0A7J7IT66"/>
<name>A0A7J7IT66_BUGNE</name>
<evidence type="ECO:0000313" key="1">
    <source>
        <dbReference type="EMBL" id="KAF6016398.1"/>
    </source>
</evidence>
<dbReference type="Proteomes" id="UP000593567">
    <property type="component" value="Unassembled WGS sequence"/>
</dbReference>